<sequence length="344" mass="37003">CQASDADHDYLSDPENCCVPGRSCLGGACDEGRCQPVLLTSITEDHETLGVVVEGDGDDARVLWASGYGSTVFATEKAASGSTEPLVVLDSLVTMLARDGRSLFITDWSASDVYRMPLDGNITVPTVASAEGQARFRAPVAGGGWVYWITGIPQNPDQEADAPDAPQRIWAARVDKTDQTGLPVLDRDTYVGGLALDDTHLYWTELEPGSTESTVRRMPIGEPSAPEIVASIRVEDDELPGNIAVSDRIYWILGATIHAVNKDGSGAGMLAAANYPTRILADATFVYWYSDGAKQLQRVRTSGGAPETLADSTYINGLAQDCRAIYWTTWHTEELPASVFKLAK</sequence>
<evidence type="ECO:0000313" key="2">
    <source>
        <dbReference type="Proteomes" id="UP000075604"/>
    </source>
</evidence>
<evidence type="ECO:0000313" key="1">
    <source>
        <dbReference type="EMBL" id="KYF57899.1"/>
    </source>
</evidence>
<gene>
    <name evidence="1" type="ORF">BE04_28810</name>
</gene>
<comment type="caution">
    <text evidence="1">The sequence shown here is derived from an EMBL/GenBank/DDBJ whole genome shotgun (WGS) entry which is preliminary data.</text>
</comment>
<dbReference type="InterPro" id="IPR011042">
    <property type="entry name" value="6-blade_b-propeller_TolB-like"/>
</dbReference>
<dbReference type="EMBL" id="JELX01001735">
    <property type="protein sequence ID" value="KYF57899.1"/>
    <property type="molecule type" value="Genomic_DNA"/>
</dbReference>
<protein>
    <recommendedName>
        <fullName evidence="3">DUF5050 domain-containing protein</fullName>
    </recommendedName>
</protein>
<evidence type="ECO:0008006" key="3">
    <source>
        <dbReference type="Google" id="ProtNLM"/>
    </source>
</evidence>
<dbReference type="Gene3D" id="2.120.10.30">
    <property type="entry name" value="TolB, C-terminal domain"/>
    <property type="match status" value="1"/>
</dbReference>
<accession>A0A150PQC4</accession>
<name>A0A150PQC4_SORCE</name>
<dbReference type="AlphaFoldDB" id="A0A150PQC4"/>
<feature type="non-terminal residue" evidence="1">
    <location>
        <position position="1"/>
    </location>
</feature>
<reference evidence="1 2" key="1">
    <citation type="submission" date="2014-02" db="EMBL/GenBank/DDBJ databases">
        <title>The small core and large imbalanced accessory genome model reveals a collaborative survival strategy of Sorangium cellulosum strains in nature.</title>
        <authorList>
            <person name="Han K."/>
            <person name="Peng R."/>
            <person name="Blom J."/>
            <person name="Li Y.-Z."/>
        </authorList>
    </citation>
    <scope>NUCLEOTIDE SEQUENCE [LARGE SCALE GENOMIC DNA]</scope>
    <source>
        <strain evidence="1 2">So0157-18</strain>
    </source>
</reference>
<dbReference type="SUPFAM" id="SSF63825">
    <property type="entry name" value="YWTD domain"/>
    <property type="match status" value="1"/>
</dbReference>
<dbReference type="Proteomes" id="UP000075604">
    <property type="component" value="Unassembled WGS sequence"/>
</dbReference>
<proteinExistence type="predicted"/>
<organism evidence="1 2">
    <name type="scientific">Sorangium cellulosum</name>
    <name type="common">Polyangium cellulosum</name>
    <dbReference type="NCBI Taxonomy" id="56"/>
    <lineage>
        <taxon>Bacteria</taxon>
        <taxon>Pseudomonadati</taxon>
        <taxon>Myxococcota</taxon>
        <taxon>Polyangia</taxon>
        <taxon>Polyangiales</taxon>
        <taxon>Polyangiaceae</taxon>
        <taxon>Sorangium</taxon>
    </lineage>
</organism>